<comment type="caution">
    <text evidence="1">The sequence shown here is derived from an EMBL/GenBank/DDBJ whole genome shotgun (WGS) entry which is preliminary data.</text>
</comment>
<organism evidence="1">
    <name type="scientific">mine drainage metagenome</name>
    <dbReference type="NCBI Taxonomy" id="410659"/>
    <lineage>
        <taxon>unclassified sequences</taxon>
        <taxon>metagenomes</taxon>
        <taxon>ecological metagenomes</taxon>
    </lineage>
</organism>
<accession>A0A1J5QTP1</accession>
<dbReference type="GO" id="GO:0016853">
    <property type="term" value="F:isomerase activity"/>
    <property type="evidence" value="ECO:0007669"/>
    <property type="project" value="InterPro"/>
</dbReference>
<dbReference type="InterPro" id="IPR011013">
    <property type="entry name" value="Gal_mutarotase_sf_dom"/>
</dbReference>
<dbReference type="SUPFAM" id="SSF74650">
    <property type="entry name" value="Galactose mutarotase-like"/>
    <property type="match status" value="1"/>
</dbReference>
<dbReference type="AlphaFoldDB" id="A0A1J5QTP1"/>
<dbReference type="GO" id="GO:0030246">
    <property type="term" value="F:carbohydrate binding"/>
    <property type="evidence" value="ECO:0007669"/>
    <property type="project" value="InterPro"/>
</dbReference>
<proteinExistence type="predicted"/>
<dbReference type="EMBL" id="MLJW01001242">
    <property type="protein sequence ID" value="OIQ79277.1"/>
    <property type="molecule type" value="Genomic_DNA"/>
</dbReference>
<reference evidence="1" key="1">
    <citation type="submission" date="2016-10" db="EMBL/GenBank/DDBJ databases">
        <title>Sequence of Gallionella enrichment culture.</title>
        <authorList>
            <person name="Poehlein A."/>
            <person name="Muehling M."/>
            <person name="Daniel R."/>
        </authorList>
    </citation>
    <scope>NUCLEOTIDE SEQUENCE</scope>
</reference>
<gene>
    <name evidence="1" type="ORF">GALL_389830</name>
</gene>
<evidence type="ECO:0000313" key="1">
    <source>
        <dbReference type="EMBL" id="OIQ79277.1"/>
    </source>
</evidence>
<protein>
    <submittedName>
        <fullName evidence="1">Aldose 1-epimerase</fullName>
    </submittedName>
</protein>
<sequence length="217" mass="23553">MAPWAGRIGRGKLDTPHGIEELSTKLLPPHAIHGLLFDAQIQIGEVGESSAMVWCDLPAPYSGARVEQSVVVGESTMTWSIAYQNGGRSMPVWLGFHPWFRRTLSRGSEVEVVNPASFMMVLDGEAIPNGKIQGVTPPPWDDVFGGMRSAPTLTWPGALKITCVANEPWWVIYTMDPVGVCIEPQTAPPHAAALGLAPILAPGERIRLDYQLNFESA</sequence>
<name>A0A1J5QTP1_9ZZZZ</name>
<dbReference type="GO" id="GO:0005975">
    <property type="term" value="P:carbohydrate metabolic process"/>
    <property type="evidence" value="ECO:0007669"/>
    <property type="project" value="InterPro"/>
</dbReference>
<dbReference type="Gene3D" id="2.70.98.10">
    <property type="match status" value="1"/>
</dbReference>
<dbReference type="InterPro" id="IPR014718">
    <property type="entry name" value="GH-type_carb-bd"/>
</dbReference>